<dbReference type="InterPro" id="IPR011767">
    <property type="entry name" value="GLR_AS"/>
</dbReference>
<dbReference type="InterPro" id="IPR001853">
    <property type="entry name" value="DSBA-like_thioredoxin_dom"/>
</dbReference>
<feature type="region of interest" description="Disordered" evidence="1">
    <location>
        <begin position="1"/>
        <end position="29"/>
    </location>
</feature>
<name>A0A9P6Q939_9FUNG</name>
<sequence length="329" mass="37318">MTATAPAESEGVIKVQGQNTTAPPSSPVSTATTAITTTIRLDIYSDTVCPWCYITKKRLEKAMRIFQKEYSTTSLDSESNRAVYFDIHWHPFQLDPQASAVPFLRSKLLARKFASDQAIFVKDRITTAGRVEGIQIRYSEHHLYCNSMESHRLIWYARRRMLRTMRSINSNDKDVQQEDQGEYEEEVDEFGNRMEDAMAEELFKSHFERGECGDIQTLKECARRVLRQEFLSSSRTETMAPPTSSTSSSAIGLGITALHLDKDEIEDEVAKIERFLESDEGLDAIKEEIRVAKQELQLQGVPAIVVQNTYLLSGGQDPATFVEVFKRVV</sequence>
<organism evidence="3 4">
    <name type="scientific">Mortierella polycephala</name>
    <dbReference type="NCBI Taxonomy" id="41804"/>
    <lineage>
        <taxon>Eukaryota</taxon>
        <taxon>Fungi</taxon>
        <taxon>Fungi incertae sedis</taxon>
        <taxon>Mucoromycota</taxon>
        <taxon>Mortierellomycotina</taxon>
        <taxon>Mortierellomycetes</taxon>
        <taxon>Mortierellales</taxon>
        <taxon>Mortierellaceae</taxon>
        <taxon>Mortierella</taxon>
    </lineage>
</organism>
<dbReference type="InterPro" id="IPR036249">
    <property type="entry name" value="Thioredoxin-like_sf"/>
</dbReference>
<dbReference type="GO" id="GO:0016491">
    <property type="term" value="F:oxidoreductase activity"/>
    <property type="evidence" value="ECO:0007669"/>
    <property type="project" value="InterPro"/>
</dbReference>
<evidence type="ECO:0000256" key="1">
    <source>
        <dbReference type="SAM" id="MobiDB-lite"/>
    </source>
</evidence>
<dbReference type="Proteomes" id="UP000726737">
    <property type="component" value="Unassembled WGS sequence"/>
</dbReference>
<accession>A0A9P6Q939</accession>
<protein>
    <recommendedName>
        <fullName evidence="2">DSBA-like thioredoxin domain-containing protein</fullName>
    </recommendedName>
</protein>
<reference evidence="3" key="1">
    <citation type="journal article" date="2020" name="Fungal Divers.">
        <title>Resolving the Mortierellaceae phylogeny through synthesis of multi-gene phylogenetics and phylogenomics.</title>
        <authorList>
            <person name="Vandepol N."/>
            <person name="Liber J."/>
            <person name="Desiro A."/>
            <person name="Na H."/>
            <person name="Kennedy M."/>
            <person name="Barry K."/>
            <person name="Grigoriev I.V."/>
            <person name="Miller A.N."/>
            <person name="O'Donnell K."/>
            <person name="Stajich J.E."/>
            <person name="Bonito G."/>
        </authorList>
    </citation>
    <scope>NUCLEOTIDE SEQUENCE</scope>
    <source>
        <strain evidence="3">KOD948</strain>
    </source>
</reference>
<evidence type="ECO:0000313" key="4">
    <source>
        <dbReference type="Proteomes" id="UP000726737"/>
    </source>
</evidence>
<dbReference type="OrthoDB" id="1930760at2759"/>
<proteinExistence type="predicted"/>
<dbReference type="Gene3D" id="3.40.30.10">
    <property type="entry name" value="Glutaredoxin"/>
    <property type="match status" value="2"/>
</dbReference>
<feature type="domain" description="DSBA-like thioredoxin" evidence="2">
    <location>
        <begin position="41"/>
        <end position="161"/>
    </location>
</feature>
<dbReference type="EMBL" id="JAAAJA010000149">
    <property type="protein sequence ID" value="KAG0260624.1"/>
    <property type="molecule type" value="Genomic_DNA"/>
</dbReference>
<evidence type="ECO:0000313" key="3">
    <source>
        <dbReference type="EMBL" id="KAG0260624.1"/>
    </source>
</evidence>
<dbReference type="SUPFAM" id="SSF52833">
    <property type="entry name" value="Thioredoxin-like"/>
    <property type="match status" value="1"/>
</dbReference>
<keyword evidence="4" id="KW-1185">Reference proteome</keyword>
<dbReference type="Pfam" id="PF01323">
    <property type="entry name" value="DSBA"/>
    <property type="match status" value="1"/>
</dbReference>
<feature type="compositionally biased region" description="Low complexity" evidence="1">
    <location>
        <begin position="20"/>
        <end position="29"/>
    </location>
</feature>
<dbReference type="PROSITE" id="PS00195">
    <property type="entry name" value="GLUTAREDOXIN_1"/>
    <property type="match status" value="1"/>
</dbReference>
<comment type="caution">
    <text evidence="3">The sequence shown here is derived from an EMBL/GenBank/DDBJ whole genome shotgun (WGS) entry which is preliminary data.</text>
</comment>
<evidence type="ECO:0000259" key="2">
    <source>
        <dbReference type="Pfam" id="PF01323"/>
    </source>
</evidence>
<dbReference type="PANTHER" id="PTHR13887">
    <property type="entry name" value="GLUTATHIONE S-TRANSFERASE KAPPA"/>
    <property type="match status" value="1"/>
</dbReference>
<dbReference type="PANTHER" id="PTHR13887:SF41">
    <property type="entry name" value="THIOREDOXIN SUPERFAMILY PROTEIN"/>
    <property type="match status" value="1"/>
</dbReference>
<gene>
    <name evidence="3" type="ORF">BG011_001753</name>
</gene>
<dbReference type="AlphaFoldDB" id="A0A9P6Q939"/>
<dbReference type="CDD" id="cd03024">
    <property type="entry name" value="DsbA_FrnE"/>
    <property type="match status" value="1"/>
</dbReference>